<sequence length="39" mass="4552">MSKYPDERRAAALAKLTMVANNTREFERVDGLKLENWVQ</sequence>
<name>A4BQQ8_9GAMM</name>
<reference evidence="1 2" key="1">
    <citation type="submission" date="2006-02" db="EMBL/GenBank/DDBJ databases">
        <authorList>
            <person name="Waterbury J."/>
            <person name="Ferriera S."/>
            <person name="Johnson J."/>
            <person name="Kravitz S."/>
            <person name="Halpern A."/>
            <person name="Remington K."/>
            <person name="Beeson K."/>
            <person name="Tran B."/>
            <person name="Rogers Y.-H."/>
            <person name="Friedman R."/>
            <person name="Venter J.C."/>
        </authorList>
    </citation>
    <scope>NUCLEOTIDE SEQUENCE [LARGE SCALE GENOMIC DNA]</scope>
    <source>
        <strain evidence="1 2">Nb-231</strain>
    </source>
</reference>
<dbReference type="AlphaFoldDB" id="A4BQQ8"/>
<evidence type="ECO:0000313" key="2">
    <source>
        <dbReference type="Proteomes" id="UP000003374"/>
    </source>
</evidence>
<comment type="caution">
    <text evidence="1">The sequence shown here is derived from an EMBL/GenBank/DDBJ whole genome shotgun (WGS) entry which is preliminary data.</text>
</comment>
<dbReference type="HOGENOM" id="CLU_3313464_0_0_6"/>
<proteinExistence type="predicted"/>
<protein>
    <submittedName>
        <fullName evidence="1">Uncharacterized protein</fullName>
    </submittedName>
</protein>
<dbReference type="Proteomes" id="UP000003374">
    <property type="component" value="Unassembled WGS sequence"/>
</dbReference>
<organism evidence="1 2">
    <name type="scientific">Nitrococcus mobilis Nb-231</name>
    <dbReference type="NCBI Taxonomy" id="314278"/>
    <lineage>
        <taxon>Bacteria</taxon>
        <taxon>Pseudomonadati</taxon>
        <taxon>Pseudomonadota</taxon>
        <taxon>Gammaproteobacteria</taxon>
        <taxon>Chromatiales</taxon>
        <taxon>Ectothiorhodospiraceae</taxon>
        <taxon>Nitrococcus</taxon>
    </lineage>
</organism>
<dbReference type="Gene3D" id="3.40.50.1010">
    <property type="entry name" value="5'-nuclease"/>
    <property type="match status" value="1"/>
</dbReference>
<evidence type="ECO:0000313" key="1">
    <source>
        <dbReference type="EMBL" id="EAR21908.1"/>
    </source>
</evidence>
<gene>
    <name evidence="1" type="ORF">NB231_05956</name>
</gene>
<keyword evidence="2" id="KW-1185">Reference proteome</keyword>
<dbReference type="EMBL" id="AAOF01000005">
    <property type="protein sequence ID" value="EAR21908.1"/>
    <property type="molecule type" value="Genomic_DNA"/>
</dbReference>
<accession>A4BQQ8</accession>